<evidence type="ECO:0000313" key="2">
    <source>
        <dbReference type="Proteomes" id="UP000504618"/>
    </source>
</evidence>
<dbReference type="InterPro" id="IPR026983">
    <property type="entry name" value="DHC"/>
</dbReference>
<dbReference type="FunFam" id="1.20.1270.280:FF:000038">
    <property type="entry name" value="AT13908p"/>
    <property type="match status" value="1"/>
</dbReference>
<dbReference type="RefSeq" id="XP_024869049.1">
    <property type="nucleotide sequence ID" value="XM_025013281.1"/>
</dbReference>
<reference evidence="3" key="1">
    <citation type="submission" date="2025-08" db="UniProtKB">
        <authorList>
            <consortium name="RefSeq"/>
        </authorList>
    </citation>
    <scope>IDENTIFICATION</scope>
    <source>
        <tissue evidence="3">Whole body</tissue>
    </source>
</reference>
<protein>
    <submittedName>
        <fullName evidence="3">Dynein heavy chain 7, axonemal-like</fullName>
    </submittedName>
</protein>
<dbReference type="GO" id="GO:0007018">
    <property type="term" value="P:microtubule-based movement"/>
    <property type="evidence" value="ECO:0007669"/>
    <property type="project" value="InterPro"/>
</dbReference>
<dbReference type="InterPro" id="IPR043160">
    <property type="entry name" value="Dynein_C_barrel"/>
</dbReference>
<dbReference type="AlphaFoldDB" id="A0A6J1PHI9"/>
<dbReference type="GeneID" id="112452859"/>
<dbReference type="Proteomes" id="UP000504618">
    <property type="component" value="Unplaced"/>
</dbReference>
<dbReference type="Gene3D" id="3.10.490.20">
    <property type="match status" value="1"/>
</dbReference>
<dbReference type="GO" id="GO:0030286">
    <property type="term" value="C:dynein complex"/>
    <property type="evidence" value="ECO:0007669"/>
    <property type="project" value="InterPro"/>
</dbReference>
<dbReference type="PANTHER" id="PTHR22878">
    <property type="entry name" value="DYNEIN HEAVY CHAIN 6, AXONEMAL-LIKE-RELATED"/>
    <property type="match status" value="1"/>
</dbReference>
<dbReference type="PANTHER" id="PTHR22878:SF66">
    <property type="entry name" value="DYNEIN AXONEMAL HEAVY CHAIN 7"/>
    <property type="match status" value="1"/>
</dbReference>
<dbReference type="GO" id="GO:0045505">
    <property type="term" value="F:dynein intermediate chain binding"/>
    <property type="evidence" value="ECO:0007669"/>
    <property type="project" value="InterPro"/>
</dbReference>
<feature type="domain" description="Dynein heavy chain C-terminal" evidence="1">
    <location>
        <begin position="1"/>
        <end position="183"/>
    </location>
</feature>
<dbReference type="Gene3D" id="1.20.1270.280">
    <property type="match status" value="1"/>
</dbReference>
<dbReference type="InterPro" id="IPR041228">
    <property type="entry name" value="Dynein_C"/>
</dbReference>
<organism evidence="2 3">
    <name type="scientific">Temnothorax curvispinosus</name>
    <dbReference type="NCBI Taxonomy" id="300111"/>
    <lineage>
        <taxon>Eukaryota</taxon>
        <taxon>Metazoa</taxon>
        <taxon>Ecdysozoa</taxon>
        <taxon>Arthropoda</taxon>
        <taxon>Hexapoda</taxon>
        <taxon>Insecta</taxon>
        <taxon>Pterygota</taxon>
        <taxon>Neoptera</taxon>
        <taxon>Endopterygota</taxon>
        <taxon>Hymenoptera</taxon>
        <taxon>Apocrita</taxon>
        <taxon>Aculeata</taxon>
        <taxon>Formicoidea</taxon>
        <taxon>Formicidae</taxon>
        <taxon>Myrmicinae</taxon>
        <taxon>Temnothorax</taxon>
    </lineage>
</organism>
<dbReference type="GO" id="GO:0051959">
    <property type="term" value="F:dynein light intermediate chain binding"/>
    <property type="evidence" value="ECO:0007669"/>
    <property type="project" value="InterPro"/>
</dbReference>
<sequence length="189" mass="21753">MNTVLVQEMGRFNRLLQTIRSSLVNIQKAIKGLVIMSPDLEEVYSSIIIGRIPKMWMTDSYPSLKPLGSYIHDFLKRLNFLQAWYTEGPPTSFWISGFYFTQAFLTGARQNYARKYSIPIDLLIYDFVPLKDTVFEKPPVDGVYIYGLFLDGARFNLSTMKLDESFPKILYDTVPYVSVNTKRSSISSN</sequence>
<keyword evidence="2" id="KW-1185">Reference proteome</keyword>
<name>A0A6J1PHI9_9HYME</name>
<dbReference type="Pfam" id="PF18199">
    <property type="entry name" value="Dynein_C"/>
    <property type="match status" value="1"/>
</dbReference>
<dbReference type="OrthoDB" id="5593012at2759"/>
<evidence type="ECO:0000259" key="1">
    <source>
        <dbReference type="Pfam" id="PF18199"/>
    </source>
</evidence>
<gene>
    <name evidence="3" type="primary">LOC112452859</name>
</gene>
<evidence type="ECO:0000313" key="3">
    <source>
        <dbReference type="RefSeq" id="XP_024869049.1"/>
    </source>
</evidence>
<accession>A0A6J1PHI9</accession>
<proteinExistence type="predicted"/>